<dbReference type="GO" id="GO:0007165">
    <property type="term" value="P:signal transduction"/>
    <property type="evidence" value="ECO:0007669"/>
    <property type="project" value="InterPro"/>
</dbReference>
<dbReference type="Pfam" id="PF01582">
    <property type="entry name" value="TIR"/>
    <property type="match status" value="1"/>
</dbReference>
<dbReference type="SUPFAM" id="SSF52200">
    <property type="entry name" value="Toll/Interleukin receptor TIR domain"/>
    <property type="match status" value="1"/>
</dbReference>
<dbReference type="Proteomes" id="UP000593563">
    <property type="component" value="Unassembled WGS sequence"/>
</dbReference>
<dbReference type="EMBL" id="WRXP01004559">
    <property type="protein sequence ID" value="KAF1001416.1"/>
    <property type="molecule type" value="Genomic_DNA"/>
</dbReference>
<dbReference type="Gene3D" id="3.40.50.300">
    <property type="entry name" value="P-loop containing nucleotide triphosphate hydrolases"/>
    <property type="match status" value="1"/>
</dbReference>
<dbReference type="PRINTS" id="PR00364">
    <property type="entry name" value="DISEASERSIST"/>
</dbReference>
<dbReference type="GO" id="GO:0006952">
    <property type="term" value="P:defense response"/>
    <property type="evidence" value="ECO:0007669"/>
    <property type="project" value="InterPro"/>
</dbReference>
<feature type="domain" description="TIR" evidence="2">
    <location>
        <begin position="16"/>
        <end position="181"/>
    </location>
</feature>
<dbReference type="SUPFAM" id="SSF52540">
    <property type="entry name" value="P-loop containing nucleoside triphosphate hydrolases"/>
    <property type="match status" value="1"/>
</dbReference>
<dbReference type="InterPro" id="IPR000157">
    <property type="entry name" value="TIR_dom"/>
</dbReference>
<sequence>MASFNFYQTPSTPSPTEWDVFLSFRGIDTRHTFADHLYNALDSMSIKTFRDTPELQSGEVIARALPDAIRKSKTYIIILSENYGSSRWCLDELVEIFDYSETMKRLVIPIFFKIEPAVVEHRKGKFAEAFEKHATRYDICTLAKWRVALETVGKISGHTVREKMYETDSIKEIVDRILFEIDPKTLDVPKYSVGLDSRVEDITALFRRKSKDTKSFIRIGIHGMAGVGKTTLAIAVFNQNYHRFQGSCFLANVREESETEKGKVRLQKQLVNDILKRKKYEINNVQSGIELIRSKICSRKVLIVVDDLDDPSPLEFLEGPFHMESIIIITTRNEDLLDTIKAEARYKVNELGNAESRHLLPSMHLERI</sequence>
<dbReference type="PANTHER" id="PTHR11017:SF271">
    <property type="entry name" value="DISEASE RESISTANCE PROTEIN (TIR-NBS-LRR CLASS) FAMILY"/>
    <property type="match status" value="1"/>
</dbReference>
<evidence type="ECO:0000313" key="4">
    <source>
        <dbReference type="Proteomes" id="UP000593563"/>
    </source>
</evidence>
<dbReference type="InterPro" id="IPR027417">
    <property type="entry name" value="P-loop_NTPase"/>
</dbReference>
<evidence type="ECO:0000259" key="2">
    <source>
        <dbReference type="PROSITE" id="PS50104"/>
    </source>
</evidence>
<accession>A0A6L5B6R0</accession>
<dbReference type="GO" id="GO:0043531">
    <property type="term" value="F:ADP binding"/>
    <property type="evidence" value="ECO:0007669"/>
    <property type="project" value="InterPro"/>
</dbReference>
<protein>
    <recommendedName>
        <fullName evidence="2">TIR domain-containing protein</fullName>
    </recommendedName>
</protein>
<dbReference type="InterPro" id="IPR003593">
    <property type="entry name" value="AAA+_ATPase"/>
</dbReference>
<name>A0A6L5B6R0_APIGR</name>
<organism evidence="3 4">
    <name type="scientific">Apium graveolens</name>
    <name type="common">Celery</name>
    <dbReference type="NCBI Taxonomy" id="4045"/>
    <lineage>
        <taxon>Eukaryota</taxon>
        <taxon>Viridiplantae</taxon>
        <taxon>Streptophyta</taxon>
        <taxon>Embryophyta</taxon>
        <taxon>Tracheophyta</taxon>
        <taxon>Spermatophyta</taxon>
        <taxon>Magnoliopsida</taxon>
        <taxon>eudicotyledons</taxon>
        <taxon>Gunneridae</taxon>
        <taxon>Pentapetalae</taxon>
        <taxon>asterids</taxon>
        <taxon>campanulids</taxon>
        <taxon>Apiales</taxon>
        <taxon>Apiaceae</taxon>
        <taxon>Apioideae</taxon>
        <taxon>apioid superclade</taxon>
        <taxon>Apieae</taxon>
        <taxon>Apium</taxon>
    </lineage>
</organism>
<gene>
    <name evidence="3" type="ORF">AG4045_020587</name>
</gene>
<dbReference type="Gene3D" id="3.40.50.10140">
    <property type="entry name" value="Toll/interleukin-1 receptor homology (TIR) domain"/>
    <property type="match status" value="1"/>
</dbReference>
<keyword evidence="1" id="KW-0520">NAD</keyword>
<evidence type="ECO:0000256" key="1">
    <source>
        <dbReference type="ARBA" id="ARBA00023027"/>
    </source>
</evidence>
<dbReference type="InterPro" id="IPR002182">
    <property type="entry name" value="NB-ARC"/>
</dbReference>
<dbReference type="PANTHER" id="PTHR11017">
    <property type="entry name" value="LEUCINE-RICH REPEAT-CONTAINING PROTEIN"/>
    <property type="match status" value="1"/>
</dbReference>
<keyword evidence="4" id="KW-1185">Reference proteome</keyword>
<dbReference type="AlphaFoldDB" id="A0A6L5B6R0"/>
<proteinExistence type="predicted"/>
<dbReference type="PROSITE" id="PS50104">
    <property type="entry name" value="TIR"/>
    <property type="match status" value="1"/>
</dbReference>
<dbReference type="SMART" id="SM00255">
    <property type="entry name" value="TIR"/>
    <property type="match status" value="1"/>
</dbReference>
<dbReference type="InterPro" id="IPR035897">
    <property type="entry name" value="Toll_tir_struct_dom_sf"/>
</dbReference>
<dbReference type="Pfam" id="PF00931">
    <property type="entry name" value="NB-ARC"/>
    <property type="match status" value="1"/>
</dbReference>
<dbReference type="SMART" id="SM00382">
    <property type="entry name" value="AAA"/>
    <property type="match status" value="1"/>
</dbReference>
<dbReference type="InterPro" id="IPR044974">
    <property type="entry name" value="Disease_R_plants"/>
</dbReference>
<comment type="caution">
    <text evidence="3">The sequence shown here is derived from an EMBL/GenBank/DDBJ whole genome shotgun (WGS) entry which is preliminary data.</text>
</comment>
<dbReference type="FunFam" id="3.40.50.10140:FF:000007">
    <property type="entry name" value="Disease resistance protein (TIR-NBS-LRR class)"/>
    <property type="match status" value="1"/>
</dbReference>
<evidence type="ECO:0000313" key="3">
    <source>
        <dbReference type="EMBL" id="KAF1001416.1"/>
    </source>
</evidence>
<reference evidence="3" key="1">
    <citation type="submission" date="2020-01" db="EMBL/GenBank/DDBJ databases">
        <title>The Celery Genome Sequence Reveals Sequential Paleo-tetraploidization, Resistance Gene Elimination, Karyotype Evolution, and Functional Innovation in Apiales.</title>
        <authorList>
            <person name="Song X."/>
        </authorList>
    </citation>
    <scope>NUCLEOTIDE SEQUENCE</scope>
    <source>
        <tissue evidence="3">Leaf</tissue>
    </source>
</reference>